<dbReference type="PANTHER" id="PTHR31499">
    <property type="entry name" value="MYB FAMILY TRANSCRIPTION FACTOR PHL11"/>
    <property type="match status" value="1"/>
</dbReference>
<dbReference type="EMBL" id="JAUJYN010000007">
    <property type="protein sequence ID" value="KAK1267332.1"/>
    <property type="molecule type" value="Genomic_DNA"/>
</dbReference>
<keyword evidence="2" id="KW-0804">Transcription</keyword>
<dbReference type="GO" id="GO:0003677">
    <property type="term" value="F:DNA binding"/>
    <property type="evidence" value="ECO:0007669"/>
    <property type="project" value="InterPro"/>
</dbReference>
<dbReference type="InterPro" id="IPR006447">
    <property type="entry name" value="Myb_dom_plants"/>
</dbReference>
<gene>
    <name evidence="6" type="ORF">QJS04_geneDACA016309</name>
</gene>
<keyword evidence="1" id="KW-0805">Transcription regulation</keyword>
<accession>A0AAV9ATF9</accession>
<dbReference type="Pfam" id="PF14379">
    <property type="entry name" value="Myb_CC_LHEQLE"/>
    <property type="match status" value="1"/>
</dbReference>
<evidence type="ECO:0000256" key="4">
    <source>
        <dbReference type="SAM" id="Coils"/>
    </source>
</evidence>
<keyword evidence="3" id="KW-0539">Nucleus</keyword>
<dbReference type="SUPFAM" id="SSF46689">
    <property type="entry name" value="Homeodomain-like"/>
    <property type="match status" value="1"/>
</dbReference>
<proteinExistence type="predicted"/>
<dbReference type="Gene3D" id="1.10.10.60">
    <property type="entry name" value="Homeodomain-like"/>
    <property type="match status" value="1"/>
</dbReference>
<evidence type="ECO:0000259" key="5">
    <source>
        <dbReference type="Pfam" id="PF14379"/>
    </source>
</evidence>
<dbReference type="InterPro" id="IPR025756">
    <property type="entry name" value="Myb_CC_LHEQLE"/>
</dbReference>
<reference evidence="6" key="1">
    <citation type="journal article" date="2023" name="Nat. Commun.">
        <title>Diploid and tetraploid genomes of Acorus and the evolution of monocots.</title>
        <authorList>
            <person name="Ma L."/>
            <person name="Liu K.W."/>
            <person name="Li Z."/>
            <person name="Hsiao Y.Y."/>
            <person name="Qi Y."/>
            <person name="Fu T."/>
            <person name="Tang G.D."/>
            <person name="Zhang D."/>
            <person name="Sun W.H."/>
            <person name="Liu D.K."/>
            <person name="Li Y."/>
            <person name="Chen G.Z."/>
            <person name="Liu X.D."/>
            <person name="Liao X.Y."/>
            <person name="Jiang Y.T."/>
            <person name="Yu X."/>
            <person name="Hao Y."/>
            <person name="Huang J."/>
            <person name="Zhao X.W."/>
            <person name="Ke S."/>
            <person name="Chen Y.Y."/>
            <person name="Wu W.L."/>
            <person name="Hsu J.L."/>
            <person name="Lin Y.F."/>
            <person name="Huang M.D."/>
            <person name="Li C.Y."/>
            <person name="Huang L."/>
            <person name="Wang Z.W."/>
            <person name="Zhao X."/>
            <person name="Zhong W.Y."/>
            <person name="Peng D.H."/>
            <person name="Ahmad S."/>
            <person name="Lan S."/>
            <person name="Zhang J.S."/>
            <person name="Tsai W.C."/>
            <person name="Van de Peer Y."/>
            <person name="Liu Z.J."/>
        </authorList>
    </citation>
    <scope>NUCLEOTIDE SEQUENCE</scope>
    <source>
        <strain evidence="6">SCP</strain>
    </source>
</reference>
<keyword evidence="4" id="KW-0175">Coiled coil</keyword>
<dbReference type="InterPro" id="IPR046955">
    <property type="entry name" value="PHR1-like"/>
</dbReference>
<comment type="caution">
    <text evidence="6">The sequence shown here is derived from an EMBL/GenBank/DDBJ whole genome shotgun (WGS) entry which is preliminary data.</text>
</comment>
<evidence type="ECO:0000313" key="6">
    <source>
        <dbReference type="EMBL" id="KAK1267332.1"/>
    </source>
</evidence>
<reference evidence="6" key="2">
    <citation type="submission" date="2023-06" db="EMBL/GenBank/DDBJ databases">
        <authorList>
            <person name="Ma L."/>
            <person name="Liu K.-W."/>
            <person name="Li Z."/>
            <person name="Hsiao Y.-Y."/>
            <person name="Qi Y."/>
            <person name="Fu T."/>
            <person name="Tang G."/>
            <person name="Zhang D."/>
            <person name="Sun W.-H."/>
            <person name="Liu D.-K."/>
            <person name="Li Y."/>
            <person name="Chen G.-Z."/>
            <person name="Liu X.-D."/>
            <person name="Liao X.-Y."/>
            <person name="Jiang Y.-T."/>
            <person name="Yu X."/>
            <person name="Hao Y."/>
            <person name="Huang J."/>
            <person name="Zhao X.-W."/>
            <person name="Ke S."/>
            <person name="Chen Y.-Y."/>
            <person name="Wu W.-L."/>
            <person name="Hsu J.-L."/>
            <person name="Lin Y.-F."/>
            <person name="Huang M.-D."/>
            <person name="Li C.-Y."/>
            <person name="Huang L."/>
            <person name="Wang Z.-W."/>
            <person name="Zhao X."/>
            <person name="Zhong W.-Y."/>
            <person name="Peng D.-H."/>
            <person name="Ahmad S."/>
            <person name="Lan S."/>
            <person name="Zhang J.-S."/>
            <person name="Tsai W.-C."/>
            <person name="Van De Peer Y."/>
            <person name="Liu Z.-J."/>
        </authorList>
    </citation>
    <scope>NUCLEOTIDE SEQUENCE</scope>
    <source>
        <strain evidence="6">SCP</strain>
        <tissue evidence="6">Leaves</tissue>
    </source>
</reference>
<name>A0AAV9ATF9_ACOGR</name>
<evidence type="ECO:0000256" key="1">
    <source>
        <dbReference type="ARBA" id="ARBA00023015"/>
    </source>
</evidence>
<evidence type="ECO:0000256" key="3">
    <source>
        <dbReference type="ARBA" id="ARBA00023242"/>
    </source>
</evidence>
<sequence>MPIDVSSYRLSEAQLFNNSAKQDELDHRSRDTLESVLNYGNLRASDDNHEDRPVSTISVASLDILKATPKGILKLMDSEGLTIYHVKSHLQKYRMAKYIPELAEGKLERKAPINDMSQLDLKSGMQITEALRLQLDVQRCLHEQLEIQRNLQMRIEEQAKQLQRMLEQQQLKANGSLFEAQHADMLFHNDNPVVLEEGSDNSQFSSKIS</sequence>
<dbReference type="NCBIfam" id="TIGR01557">
    <property type="entry name" value="myb_SHAQKYF"/>
    <property type="match status" value="1"/>
</dbReference>
<dbReference type="AlphaFoldDB" id="A0AAV9ATF9"/>
<dbReference type="GO" id="GO:0003700">
    <property type="term" value="F:DNA-binding transcription factor activity"/>
    <property type="evidence" value="ECO:0007669"/>
    <property type="project" value="InterPro"/>
</dbReference>
<feature type="domain" description="MYB-CC type transcription factor LHEQLE-containing" evidence="5">
    <location>
        <begin position="125"/>
        <end position="170"/>
    </location>
</feature>
<keyword evidence="7" id="KW-1185">Reference proteome</keyword>
<feature type="coiled-coil region" evidence="4">
    <location>
        <begin position="145"/>
        <end position="172"/>
    </location>
</feature>
<dbReference type="PANTHER" id="PTHR31499:SF80">
    <property type="entry name" value="HTH MYB-TYPE DOMAIN-CONTAINING PROTEIN"/>
    <property type="match status" value="1"/>
</dbReference>
<organism evidence="6 7">
    <name type="scientific">Acorus gramineus</name>
    <name type="common">Dwarf sweet flag</name>
    <dbReference type="NCBI Taxonomy" id="55184"/>
    <lineage>
        <taxon>Eukaryota</taxon>
        <taxon>Viridiplantae</taxon>
        <taxon>Streptophyta</taxon>
        <taxon>Embryophyta</taxon>
        <taxon>Tracheophyta</taxon>
        <taxon>Spermatophyta</taxon>
        <taxon>Magnoliopsida</taxon>
        <taxon>Liliopsida</taxon>
        <taxon>Acoraceae</taxon>
        <taxon>Acorus</taxon>
    </lineage>
</organism>
<evidence type="ECO:0000256" key="2">
    <source>
        <dbReference type="ARBA" id="ARBA00023163"/>
    </source>
</evidence>
<protein>
    <submittedName>
        <fullName evidence="6">Protein PHR1-LIKE 1</fullName>
    </submittedName>
</protein>
<dbReference type="InterPro" id="IPR009057">
    <property type="entry name" value="Homeodomain-like_sf"/>
</dbReference>
<evidence type="ECO:0000313" key="7">
    <source>
        <dbReference type="Proteomes" id="UP001179952"/>
    </source>
</evidence>
<dbReference type="Proteomes" id="UP001179952">
    <property type="component" value="Unassembled WGS sequence"/>
</dbReference>